<feature type="binding site" evidence="5">
    <location>
        <begin position="123"/>
        <end position="128"/>
    </location>
    <ligand>
        <name>S-adenosyl-L-methionine</name>
        <dbReference type="ChEBI" id="CHEBI:59789"/>
    </ligand>
</feature>
<comment type="catalytic activity">
    <reaction evidence="5">
        <text>pseudouridine(1915) in 23S rRNA + S-adenosyl-L-methionine = N(3)-methylpseudouridine(1915) in 23S rRNA + S-adenosyl-L-homocysteine + H(+)</text>
        <dbReference type="Rhea" id="RHEA:42752"/>
        <dbReference type="Rhea" id="RHEA-COMP:10221"/>
        <dbReference type="Rhea" id="RHEA-COMP:10222"/>
        <dbReference type="ChEBI" id="CHEBI:15378"/>
        <dbReference type="ChEBI" id="CHEBI:57856"/>
        <dbReference type="ChEBI" id="CHEBI:59789"/>
        <dbReference type="ChEBI" id="CHEBI:65314"/>
        <dbReference type="ChEBI" id="CHEBI:74486"/>
        <dbReference type="EC" id="2.1.1.177"/>
    </reaction>
</comment>
<dbReference type="AlphaFoldDB" id="A0A927C2A7"/>
<keyword evidence="5" id="KW-0698">rRNA processing</keyword>
<dbReference type="NCBIfam" id="TIGR00246">
    <property type="entry name" value="tRNA_RlmH_YbeA"/>
    <property type="match status" value="1"/>
</dbReference>
<proteinExistence type="inferred from homology"/>
<comment type="similarity">
    <text evidence="4 5">Belongs to the RNA methyltransferase RlmH family.</text>
</comment>
<comment type="function">
    <text evidence="5">Specifically methylates the pseudouridine at position 1915 (m3Psi1915) in 23S rRNA.</text>
</comment>
<keyword evidence="7" id="KW-1185">Reference proteome</keyword>
<feature type="binding site" evidence="5">
    <location>
        <position position="73"/>
    </location>
    <ligand>
        <name>S-adenosyl-L-methionine</name>
        <dbReference type="ChEBI" id="CHEBI:59789"/>
    </ligand>
</feature>
<evidence type="ECO:0000256" key="2">
    <source>
        <dbReference type="ARBA" id="ARBA00022679"/>
    </source>
</evidence>
<evidence type="ECO:0000313" key="7">
    <source>
        <dbReference type="Proteomes" id="UP000610558"/>
    </source>
</evidence>
<comment type="subcellular location">
    <subcellularLocation>
        <location evidence="5">Cytoplasm</location>
    </subcellularLocation>
</comment>
<keyword evidence="3 5" id="KW-0949">S-adenosyl-L-methionine</keyword>
<dbReference type="PIRSF" id="PIRSF004505">
    <property type="entry name" value="MT_bac"/>
    <property type="match status" value="1"/>
</dbReference>
<keyword evidence="2 5" id="KW-0808">Transferase</keyword>
<dbReference type="SUPFAM" id="SSF75217">
    <property type="entry name" value="alpha/beta knot"/>
    <property type="match status" value="1"/>
</dbReference>
<organism evidence="6 7">
    <name type="scientific">Spongiibacter pelagi</name>
    <dbReference type="NCBI Taxonomy" id="2760804"/>
    <lineage>
        <taxon>Bacteria</taxon>
        <taxon>Pseudomonadati</taxon>
        <taxon>Pseudomonadota</taxon>
        <taxon>Gammaproteobacteria</taxon>
        <taxon>Cellvibrionales</taxon>
        <taxon>Spongiibacteraceae</taxon>
        <taxon>Spongiibacter</taxon>
    </lineage>
</organism>
<dbReference type="InterPro" id="IPR029026">
    <property type="entry name" value="tRNA_m1G_MTases_N"/>
</dbReference>
<keyword evidence="1 5" id="KW-0489">Methyltransferase</keyword>
<dbReference type="Proteomes" id="UP000610558">
    <property type="component" value="Unassembled WGS sequence"/>
</dbReference>
<evidence type="ECO:0000256" key="4">
    <source>
        <dbReference type="ARBA" id="ARBA00038303"/>
    </source>
</evidence>
<dbReference type="NCBIfam" id="NF000986">
    <property type="entry name" value="PRK00103.1-4"/>
    <property type="match status" value="1"/>
</dbReference>
<name>A0A927C2A7_9GAMM</name>
<reference evidence="6" key="1">
    <citation type="submission" date="2020-09" db="EMBL/GenBank/DDBJ databases">
        <authorList>
            <person name="Yoon J.-W."/>
        </authorList>
    </citation>
    <scope>NUCLEOTIDE SEQUENCE</scope>
    <source>
        <strain evidence="6">KMU-158</strain>
    </source>
</reference>
<protein>
    <recommendedName>
        <fullName evidence="5">Ribosomal RNA large subunit methyltransferase H</fullName>
        <ecNumber evidence="5">2.1.1.177</ecNumber>
    </recommendedName>
    <alternativeName>
        <fullName evidence="5">23S rRNA (pseudouridine1915-N3)-methyltransferase</fullName>
    </alternativeName>
    <alternativeName>
        <fullName evidence="5">23S rRNA m3Psi1915 methyltransferase</fullName>
    </alternativeName>
    <alternativeName>
        <fullName evidence="5">rRNA (pseudouridine-N3-)-methyltransferase RlmH</fullName>
    </alternativeName>
</protein>
<dbReference type="EC" id="2.1.1.177" evidence="5"/>
<evidence type="ECO:0000256" key="5">
    <source>
        <dbReference type="HAMAP-Rule" id="MF_00658"/>
    </source>
</evidence>
<dbReference type="Gene3D" id="3.40.1280.10">
    <property type="match status" value="1"/>
</dbReference>
<evidence type="ECO:0000313" key="6">
    <source>
        <dbReference type="EMBL" id="MBD2858863.1"/>
    </source>
</evidence>
<keyword evidence="5" id="KW-0963">Cytoplasm</keyword>
<feature type="binding site" evidence="5">
    <location>
        <position position="104"/>
    </location>
    <ligand>
        <name>S-adenosyl-L-methionine</name>
        <dbReference type="ChEBI" id="CHEBI:59789"/>
    </ligand>
</feature>
<comment type="subunit">
    <text evidence="5">Homodimer.</text>
</comment>
<dbReference type="GO" id="GO:0005737">
    <property type="term" value="C:cytoplasm"/>
    <property type="evidence" value="ECO:0007669"/>
    <property type="project" value="UniProtKB-SubCell"/>
</dbReference>
<dbReference type="InterPro" id="IPR003742">
    <property type="entry name" value="RlmH-like"/>
</dbReference>
<dbReference type="PANTHER" id="PTHR33603:SF1">
    <property type="entry name" value="RIBOSOMAL RNA LARGE SUBUNIT METHYLTRANSFERASE H"/>
    <property type="match status" value="1"/>
</dbReference>
<sequence>MRVSLICIGGKMPAWVDDGVAEYRKRLPPEIQFEIRDLPLSKRGKNTDIRRAIAQEGEAMLAAIPKGDTVVALDVKGKSISTESLASSLESWQMDGDNISLLVGGPDGLSADCLAIAKQKWSLSAMTLPHPLVRVVLAEQLYRAWTILAKHPYHR</sequence>
<gene>
    <name evidence="5 6" type="primary">rlmH</name>
    <name evidence="6" type="ORF">IB286_07540</name>
</gene>
<dbReference type="HAMAP" id="MF_00658">
    <property type="entry name" value="23SrRNA_methyltr_H"/>
    <property type="match status" value="1"/>
</dbReference>
<dbReference type="CDD" id="cd18081">
    <property type="entry name" value="RlmH-like"/>
    <property type="match status" value="1"/>
</dbReference>
<dbReference type="EMBL" id="JACXLD010000003">
    <property type="protein sequence ID" value="MBD2858863.1"/>
    <property type="molecule type" value="Genomic_DNA"/>
</dbReference>
<dbReference type="PANTHER" id="PTHR33603">
    <property type="entry name" value="METHYLTRANSFERASE"/>
    <property type="match status" value="1"/>
</dbReference>
<evidence type="ECO:0000256" key="3">
    <source>
        <dbReference type="ARBA" id="ARBA00022691"/>
    </source>
</evidence>
<comment type="caution">
    <text evidence="6">The sequence shown here is derived from an EMBL/GenBank/DDBJ whole genome shotgun (WGS) entry which is preliminary data.</text>
</comment>
<dbReference type="RefSeq" id="WP_190764113.1">
    <property type="nucleotide sequence ID" value="NZ_JACXLD010000003.1"/>
</dbReference>
<dbReference type="Pfam" id="PF02590">
    <property type="entry name" value="SPOUT_MTase"/>
    <property type="match status" value="1"/>
</dbReference>
<dbReference type="InterPro" id="IPR029028">
    <property type="entry name" value="Alpha/beta_knot_MTases"/>
</dbReference>
<dbReference type="GO" id="GO:0070038">
    <property type="term" value="F:rRNA (pseudouridine-N3-)-methyltransferase activity"/>
    <property type="evidence" value="ECO:0007669"/>
    <property type="project" value="UniProtKB-UniRule"/>
</dbReference>
<evidence type="ECO:0000256" key="1">
    <source>
        <dbReference type="ARBA" id="ARBA00022603"/>
    </source>
</evidence>
<accession>A0A927C2A7</accession>